<dbReference type="Pfam" id="PF17418">
    <property type="entry name" value="SdpA"/>
    <property type="match status" value="1"/>
</dbReference>
<sequence length="165" mass="18102">MIASVATAFVTYVLHAALPVNAVELPFENRDVIRQFIPEGWAFFTASPRTVYPQVYENAAGAWRLHGGTLVVPSGLFGLNRSQRAEGTEAALLVSSIPKDTWQSCDTLPTNCLNGMQPAVALRNTSTLRHICGDIGFVNQEVLPWAWRRSSTVMPSTVVRVRVTC</sequence>
<dbReference type="RefSeq" id="WP_167748171.1">
    <property type="nucleotide sequence ID" value="NZ_BMMN01000002.1"/>
</dbReference>
<keyword evidence="3" id="KW-1185">Reference proteome</keyword>
<evidence type="ECO:0008006" key="4">
    <source>
        <dbReference type="Google" id="ProtNLM"/>
    </source>
</evidence>
<dbReference type="EMBL" id="BMMN01000002">
    <property type="protein sequence ID" value="GGO04898.1"/>
    <property type="molecule type" value="Genomic_DNA"/>
</dbReference>
<dbReference type="InterPro" id="IPR023902">
    <property type="entry name" value="Sporulation_SdpA"/>
</dbReference>
<protein>
    <recommendedName>
        <fullName evidence="4">SdpA family antimicrobial peptide system protein</fullName>
    </recommendedName>
</protein>
<feature type="signal peptide" evidence="1">
    <location>
        <begin position="1"/>
        <end position="22"/>
    </location>
</feature>
<dbReference type="Proteomes" id="UP000653480">
    <property type="component" value="Unassembled WGS sequence"/>
</dbReference>
<keyword evidence="1" id="KW-0732">Signal</keyword>
<reference evidence="2" key="1">
    <citation type="journal article" date="2014" name="Int. J. Syst. Evol. Microbiol.">
        <title>Complete genome sequence of Corynebacterium casei LMG S-19264T (=DSM 44701T), isolated from a smear-ripened cheese.</title>
        <authorList>
            <consortium name="US DOE Joint Genome Institute (JGI-PGF)"/>
            <person name="Walter F."/>
            <person name="Albersmeier A."/>
            <person name="Kalinowski J."/>
            <person name="Ruckert C."/>
        </authorList>
    </citation>
    <scope>NUCLEOTIDE SEQUENCE</scope>
    <source>
        <strain evidence="2">CGMCC 4.7138</strain>
    </source>
</reference>
<evidence type="ECO:0000256" key="1">
    <source>
        <dbReference type="SAM" id="SignalP"/>
    </source>
</evidence>
<name>A0A8H9GY38_9ACTN</name>
<comment type="caution">
    <text evidence="2">The sequence shown here is derived from an EMBL/GenBank/DDBJ whole genome shotgun (WGS) entry which is preliminary data.</text>
</comment>
<evidence type="ECO:0000313" key="3">
    <source>
        <dbReference type="Proteomes" id="UP000653480"/>
    </source>
</evidence>
<feature type="chain" id="PRO_5034203591" description="SdpA family antimicrobial peptide system protein" evidence="1">
    <location>
        <begin position="23"/>
        <end position="165"/>
    </location>
</feature>
<dbReference type="AlphaFoldDB" id="A0A8H9GY38"/>
<proteinExistence type="predicted"/>
<reference evidence="2" key="2">
    <citation type="submission" date="2020-09" db="EMBL/GenBank/DDBJ databases">
        <authorList>
            <person name="Sun Q."/>
            <person name="Zhou Y."/>
        </authorList>
    </citation>
    <scope>NUCLEOTIDE SEQUENCE</scope>
    <source>
        <strain evidence="2">CGMCC 4.7138</strain>
    </source>
</reference>
<accession>A0A8H9GY38</accession>
<organism evidence="2 3">
    <name type="scientific">Microbispora bryophytorum</name>
    <dbReference type="NCBI Taxonomy" id="1460882"/>
    <lineage>
        <taxon>Bacteria</taxon>
        <taxon>Bacillati</taxon>
        <taxon>Actinomycetota</taxon>
        <taxon>Actinomycetes</taxon>
        <taxon>Streptosporangiales</taxon>
        <taxon>Streptosporangiaceae</taxon>
        <taxon>Microbispora</taxon>
    </lineage>
</organism>
<gene>
    <name evidence="2" type="ORF">GCM10011574_16090</name>
</gene>
<evidence type="ECO:0000313" key="2">
    <source>
        <dbReference type="EMBL" id="GGO04898.1"/>
    </source>
</evidence>
<dbReference type="NCBIfam" id="TIGR04034">
    <property type="entry name" value="export_SdpA"/>
    <property type="match status" value="1"/>
</dbReference>